<sequence>MSRLLRALACAAALLLTLLGSPAVQAQQAQPQAAGLQALFSGDFSERLQALQAVADVTSPASERVLRALDQDRLRQVGERVLIQDAGSGAALDPVSGQPVPEISAEALAAGATPVLNNRLRQLLGAALGAYELLSPDVAVRRAAVSHALQSPGEIAPGLVAQALAAEKQSDLRGALQVLSALQALPAQGDALWQSAPDAGDATRATLAVLDTLAQASAPEALPPLRRLSQDESLSKGWRLRVAEALATYQKRHERAQWFNTVFSGLSAASILLMAAMGLAITYGLMGVINMAHGEMLMIGAYATWLTQSAVRSLAPGWLDQYIWLAIPASFGAAALVGMLIESLVLRHLYGKPVDSLLATFGISLILMQTVRTLFGAQNVEVANPSWLAGAQMPFQDWLPGLQLLNSRIAVLVFAAAVLLAVWLLLTRTRLGLFVRAVTQNRRMASCVGVRTRRVDNLAFGLGSGIAGLGGCALSQISNVGPDMGQGHIIDSFMVVVLGGVGQLAGTLVASLGLGVGGKLAEPYMGAVLTRIVVLLLIVLFIQKRPQGLFALKGRSAEA</sequence>
<dbReference type="Proteomes" id="UP001364695">
    <property type="component" value="Unassembled WGS sequence"/>
</dbReference>
<organism evidence="1 2">
    <name type="scientific">Amphibiibacter pelophylacis</name>
    <dbReference type="NCBI Taxonomy" id="1799477"/>
    <lineage>
        <taxon>Bacteria</taxon>
        <taxon>Pseudomonadati</taxon>
        <taxon>Pseudomonadota</taxon>
        <taxon>Betaproteobacteria</taxon>
        <taxon>Burkholderiales</taxon>
        <taxon>Sphaerotilaceae</taxon>
        <taxon>Amphibiibacter</taxon>
    </lineage>
</organism>
<accession>A0ACC6P1G4</accession>
<keyword evidence="2" id="KW-1185">Reference proteome</keyword>
<protein>
    <submittedName>
        <fullName evidence="1">Urea ABC transporter permease subunit UrtB</fullName>
    </submittedName>
</protein>
<evidence type="ECO:0000313" key="2">
    <source>
        <dbReference type="Proteomes" id="UP001364695"/>
    </source>
</evidence>
<dbReference type="EMBL" id="JAWDIE010000007">
    <property type="protein sequence ID" value="MEJ7138044.1"/>
    <property type="molecule type" value="Genomic_DNA"/>
</dbReference>
<reference evidence="1" key="1">
    <citation type="submission" date="2023-10" db="EMBL/GenBank/DDBJ databases">
        <title>Amphibacter perezi, gen. nov., sp. nov. a novel taxa of the family Comamonadaceae, class Betaproteobacteria isolated from the skin microbiota of Pelophylax perezi from different populations.</title>
        <authorList>
            <person name="Costa S."/>
            <person name="Proenca D.N."/>
            <person name="Lopes I."/>
            <person name="Morais P.V."/>
        </authorList>
    </citation>
    <scope>NUCLEOTIDE SEQUENCE</scope>
    <source>
        <strain evidence="1">SL12-8</strain>
    </source>
</reference>
<evidence type="ECO:0000313" key="1">
    <source>
        <dbReference type="EMBL" id="MEJ7138044.1"/>
    </source>
</evidence>
<name>A0ACC6P1G4_9BURK</name>
<proteinExistence type="predicted"/>
<comment type="caution">
    <text evidence="1">The sequence shown here is derived from an EMBL/GenBank/DDBJ whole genome shotgun (WGS) entry which is preliminary data.</text>
</comment>
<gene>
    <name evidence="1" type="primary">urtB</name>
    <name evidence="1" type="ORF">RV045_06320</name>
</gene>